<organism evidence="1 2">
    <name type="scientific">Aerophobetes bacterium</name>
    <dbReference type="NCBI Taxonomy" id="2030807"/>
    <lineage>
        <taxon>Bacteria</taxon>
        <taxon>Candidatus Aerophobota</taxon>
    </lineage>
</organism>
<reference evidence="1 2" key="1">
    <citation type="submission" date="2018-06" db="EMBL/GenBank/DDBJ databases">
        <title>Extensive metabolic versatility and redundancy in microbially diverse, dynamic hydrothermal sediments.</title>
        <authorList>
            <person name="Dombrowski N."/>
            <person name="Teske A."/>
            <person name="Baker B.J."/>
        </authorList>
    </citation>
    <scope>NUCLEOTIDE SEQUENCE [LARGE SCALE GENOMIC DNA]</scope>
    <source>
        <strain evidence="1">B3_G15</strain>
    </source>
</reference>
<sequence length="90" mass="10534">MVFTRYSFSSLFSQVIEDNFIPRKLITAITRATILITKAAITIFSHPLASDNMFLTWHIRVFLQEHSFSTRRRYGDSKGFLWSGLVDNFR</sequence>
<accession>A0A662DGF4</accession>
<dbReference type="EMBL" id="QMQA01000087">
    <property type="protein sequence ID" value="RLE13587.1"/>
    <property type="molecule type" value="Genomic_DNA"/>
</dbReference>
<evidence type="ECO:0000313" key="2">
    <source>
        <dbReference type="Proteomes" id="UP000280417"/>
    </source>
</evidence>
<comment type="caution">
    <text evidence="1">The sequence shown here is derived from an EMBL/GenBank/DDBJ whole genome shotgun (WGS) entry which is preliminary data.</text>
</comment>
<name>A0A662DGF4_UNCAE</name>
<proteinExistence type="predicted"/>
<protein>
    <submittedName>
        <fullName evidence="1">Uncharacterized protein</fullName>
    </submittedName>
</protein>
<gene>
    <name evidence="1" type="ORF">DRJ04_04025</name>
</gene>
<dbReference type="AlphaFoldDB" id="A0A662DGF4"/>
<dbReference type="Proteomes" id="UP000280417">
    <property type="component" value="Unassembled WGS sequence"/>
</dbReference>
<evidence type="ECO:0000313" key="1">
    <source>
        <dbReference type="EMBL" id="RLE13587.1"/>
    </source>
</evidence>